<evidence type="ECO:0000313" key="1">
    <source>
        <dbReference type="EMBL" id="WLJ25770.1"/>
    </source>
</evidence>
<proteinExistence type="predicted"/>
<dbReference type="EMBL" id="OQ890316">
    <property type="protein sequence ID" value="WLJ25770.1"/>
    <property type="molecule type" value="Genomic_DNA"/>
</dbReference>
<accession>A0AA49X403</accession>
<organism evidence="1">
    <name type="scientific">Staphylococcus phage HS09</name>
    <dbReference type="NCBI Taxonomy" id="3056401"/>
    <lineage>
        <taxon>Viruses</taxon>
    </lineage>
</organism>
<sequence>MILHDVEVYKNKERLRISNNRFTGTALRVVSYDVKGAGYDRKFDEIDRVNGRFHNATKEEKKSISMTVRYDVEKIAYASHLKSDIQAMLRGEFYLRELASPENEILFENIFQPKEQKFELEYVDGRQIHVGLVNEVSFDTTKTSGEFTLEFETVELPYFESIAYSTDLEREGSNMNKWGVPDRNPLDIPNQQRKYTFYDTKVDEVYYGGTAEINQFNQDSIVEITLGESVSKKDADGFNFYMTHSDIMKISGIELKVGDVIKFDGIHVYRNNLRIDDYNKTKQQPVLMPGWNTFHSTKRLKKIVFKHKRYYL</sequence>
<name>A0AA49X403_9VIRU</name>
<protein>
    <submittedName>
        <fullName evidence="1">Distal tail protein</fullName>
    </submittedName>
</protein>
<reference evidence="1" key="1">
    <citation type="submission" date="2023-04" db="EMBL/GenBank/DDBJ databases">
        <title>The human skin virome in hidradenitis suppurativa patients.</title>
        <authorList>
            <person name="Jansen D."/>
        </authorList>
    </citation>
    <scope>NUCLEOTIDE SEQUENCE</scope>
    <source>
        <strain evidence="1">VC3_JansenPhageF</strain>
    </source>
</reference>